<sequence>MVPAITSAQVSAIMMKISSHKATGIDGISARLLRIGMPAIAPCIARLINLSMSTGKFPTRWKTAKVTPLFKGGALSDPSNYRPISVLPVLSKIIERHMYNSLYAFLTEQNLIYSRQSGFRKHHSTETALIKIVDELLFNLDRNKVSGLVLVDYAKAFDMVDHELLLKKLEAGRRSLKKTQGKSQAAFRLAHSNKYEEFVAGVSQHGGYVPDMIGVAECLMKMSKYLSRMFNAMRLVRARIPIRSRWALLAFGTPDDPEAAALLWRRKRKVESVKPKSFYMFLKKFHCKGMVNKRAKVPAADLALSLDCMTNINTEVNAYNEKLAELVTDKYGVGM</sequence>
<feature type="domain" description="Reverse transcriptase" evidence="1">
    <location>
        <begin position="78"/>
        <end position="171"/>
    </location>
</feature>
<comment type="caution">
    <text evidence="2">The sequence shown here is derived from an EMBL/GenBank/DDBJ whole genome shotgun (WGS) entry which is preliminary data.</text>
</comment>
<dbReference type="CDD" id="cd01650">
    <property type="entry name" value="RT_nLTR_like"/>
    <property type="match status" value="1"/>
</dbReference>
<reference evidence="3" key="1">
    <citation type="journal article" date="2017" name="bioRxiv">
        <title>Comparative analysis of the genomes of Stylophora pistillata and Acropora digitifera provides evidence for extensive differences between species of corals.</title>
        <authorList>
            <person name="Voolstra C.R."/>
            <person name="Li Y."/>
            <person name="Liew Y.J."/>
            <person name="Baumgarten S."/>
            <person name="Zoccola D."/>
            <person name="Flot J.-F."/>
            <person name="Tambutte S."/>
            <person name="Allemand D."/>
            <person name="Aranda M."/>
        </authorList>
    </citation>
    <scope>NUCLEOTIDE SEQUENCE [LARGE SCALE GENOMIC DNA]</scope>
</reference>
<evidence type="ECO:0000259" key="1">
    <source>
        <dbReference type="Pfam" id="PF00078"/>
    </source>
</evidence>
<dbReference type="Proteomes" id="UP000225706">
    <property type="component" value="Unassembled WGS sequence"/>
</dbReference>
<proteinExistence type="predicted"/>
<gene>
    <name evidence="2" type="primary">pol</name>
    <name evidence="2" type="ORF">AWC38_SpisGene19745</name>
</gene>
<keyword evidence="2" id="KW-0695">RNA-directed DNA polymerase</keyword>
<accession>A0A2B4RHZ6</accession>
<dbReference type="AlphaFoldDB" id="A0A2B4RHZ6"/>
<dbReference type="STRING" id="50429.A0A2B4RHZ6"/>
<protein>
    <submittedName>
        <fullName evidence="2">RNA-directed DNA polymerase from mobile element jockey</fullName>
    </submittedName>
</protein>
<dbReference type="OrthoDB" id="5958230at2759"/>
<dbReference type="InterPro" id="IPR000477">
    <property type="entry name" value="RT_dom"/>
</dbReference>
<keyword evidence="2" id="KW-0548">Nucleotidyltransferase</keyword>
<dbReference type="GO" id="GO:0003964">
    <property type="term" value="F:RNA-directed DNA polymerase activity"/>
    <property type="evidence" value="ECO:0007669"/>
    <property type="project" value="UniProtKB-KW"/>
</dbReference>
<evidence type="ECO:0000313" key="2">
    <source>
        <dbReference type="EMBL" id="PFX16008.1"/>
    </source>
</evidence>
<dbReference type="SUPFAM" id="SSF56672">
    <property type="entry name" value="DNA/RNA polymerases"/>
    <property type="match status" value="1"/>
</dbReference>
<organism evidence="2 3">
    <name type="scientific">Stylophora pistillata</name>
    <name type="common">Smooth cauliflower coral</name>
    <dbReference type="NCBI Taxonomy" id="50429"/>
    <lineage>
        <taxon>Eukaryota</taxon>
        <taxon>Metazoa</taxon>
        <taxon>Cnidaria</taxon>
        <taxon>Anthozoa</taxon>
        <taxon>Hexacorallia</taxon>
        <taxon>Scleractinia</taxon>
        <taxon>Astrocoeniina</taxon>
        <taxon>Pocilloporidae</taxon>
        <taxon>Stylophora</taxon>
    </lineage>
</organism>
<keyword evidence="3" id="KW-1185">Reference proteome</keyword>
<dbReference type="InterPro" id="IPR043502">
    <property type="entry name" value="DNA/RNA_pol_sf"/>
</dbReference>
<evidence type="ECO:0000313" key="3">
    <source>
        <dbReference type="Proteomes" id="UP000225706"/>
    </source>
</evidence>
<dbReference type="EMBL" id="LSMT01000586">
    <property type="protein sequence ID" value="PFX16008.1"/>
    <property type="molecule type" value="Genomic_DNA"/>
</dbReference>
<keyword evidence="2" id="KW-0808">Transferase</keyword>
<dbReference type="Pfam" id="PF00078">
    <property type="entry name" value="RVT_1"/>
    <property type="match status" value="1"/>
</dbReference>
<name>A0A2B4RHZ6_STYPI</name>
<dbReference type="PANTHER" id="PTHR19446">
    <property type="entry name" value="REVERSE TRANSCRIPTASES"/>
    <property type="match status" value="1"/>
</dbReference>